<organism evidence="1 2">
    <name type="scientific">Oryza meyeriana var. granulata</name>
    <dbReference type="NCBI Taxonomy" id="110450"/>
    <lineage>
        <taxon>Eukaryota</taxon>
        <taxon>Viridiplantae</taxon>
        <taxon>Streptophyta</taxon>
        <taxon>Embryophyta</taxon>
        <taxon>Tracheophyta</taxon>
        <taxon>Spermatophyta</taxon>
        <taxon>Magnoliopsida</taxon>
        <taxon>Liliopsida</taxon>
        <taxon>Poales</taxon>
        <taxon>Poaceae</taxon>
        <taxon>BOP clade</taxon>
        <taxon>Oryzoideae</taxon>
        <taxon>Oryzeae</taxon>
        <taxon>Oryzinae</taxon>
        <taxon>Oryza</taxon>
        <taxon>Oryza meyeriana</taxon>
    </lineage>
</organism>
<dbReference type="OrthoDB" id="681445at2759"/>
<gene>
    <name evidence="1" type="ORF">E2562_017201</name>
</gene>
<evidence type="ECO:0000313" key="2">
    <source>
        <dbReference type="Proteomes" id="UP000479710"/>
    </source>
</evidence>
<keyword evidence="2" id="KW-1185">Reference proteome</keyword>
<dbReference type="Proteomes" id="UP000479710">
    <property type="component" value="Unassembled WGS sequence"/>
</dbReference>
<dbReference type="EMBL" id="SPHZ02000003">
    <property type="protein sequence ID" value="KAF0925624.1"/>
    <property type="molecule type" value="Genomic_DNA"/>
</dbReference>
<accession>A0A6G1ELZ8</accession>
<comment type="caution">
    <text evidence="1">The sequence shown here is derived from an EMBL/GenBank/DDBJ whole genome shotgun (WGS) entry which is preliminary data.</text>
</comment>
<evidence type="ECO:0000313" key="1">
    <source>
        <dbReference type="EMBL" id="KAF0925624.1"/>
    </source>
</evidence>
<sequence>MATAAHTATATKVVLTCKCLASFEPTSTTEWDSGRFSRGCRRKEAVQCGDRFLAVPGMKSSNKLVLITNTMFDARAAECSSNWTCVV</sequence>
<name>A0A6G1ELZ8_9ORYZ</name>
<protein>
    <submittedName>
        <fullName evidence="1">Uncharacterized protein</fullName>
    </submittedName>
</protein>
<reference evidence="1 2" key="1">
    <citation type="submission" date="2019-11" db="EMBL/GenBank/DDBJ databases">
        <title>Whole genome sequence of Oryza granulata.</title>
        <authorList>
            <person name="Li W."/>
        </authorList>
    </citation>
    <scope>NUCLEOTIDE SEQUENCE [LARGE SCALE GENOMIC DNA]</scope>
    <source>
        <strain evidence="2">cv. Menghai</strain>
        <tissue evidence="1">Leaf</tissue>
    </source>
</reference>
<proteinExistence type="predicted"/>
<dbReference type="AlphaFoldDB" id="A0A6G1ELZ8"/>